<feature type="region of interest" description="Disordered" evidence="1">
    <location>
        <begin position="615"/>
        <end position="664"/>
    </location>
</feature>
<dbReference type="InterPro" id="IPR011989">
    <property type="entry name" value="ARM-like"/>
</dbReference>
<name>A0A7Y9ZN00_9ACTN</name>
<sequence>MRSWPAWALTSILVDPAKVAQVREGGWSGTHHRDPETGARIVGTTEGLGFGVDDAWHNPAEVIPWPEIEAIALAVPDDVRNQFVEFRARWRAHQSAYPRFTASAAAVGCGPIVPGEPLTPRQDAYVREYQAFEASGVLAAWEERRTALETERLELHLRALGADAGGQEEAGDLLELLEDQQLGRPITAASSGTPILPIGEDRARISVAEVRRTLPVGSRIQVFYLSGQREQTTPDVRTVTKQTGYEMVSTPLGVDQGSHLAWAGQQAERDASGILIIRDADGTPFVAYKALASDVPAPTRATLPIDPALVLHYTEARRSTDPDELAAIASSEIALNRRTVAENHAASAATLAGLGTDEDVKVRRAVAGNPNTPMETLDQLADDPDEARELTATKVRWLVATNPRTAEATLARMVGDPDQMVLAAIGRHPHACATTLEHLATTPSPGRQWIDSDVRHAVASNPNTPSRILAGWEHTDGNTMAQVAKNPSTPADVLERMSRDTSTGNHTRALAATNPSLPIAALHRLAHEDTDAWVREHAAKNPNIDAADSHRVALDQEPKVRRALARNQHVDPDVLTRLQADPDPSVRVALAKNPAINPATLHALLGDANPRVRAAVEQGPAASGAAEEGRTDVRPGLLPPSPRPLRQDELHQPASTTLRAEVAR</sequence>
<protein>
    <recommendedName>
        <fullName evidence="4">Leucine rich repeat variant</fullName>
    </recommendedName>
</protein>
<comment type="caution">
    <text evidence="2">The sequence shown here is derived from an EMBL/GenBank/DDBJ whole genome shotgun (WGS) entry which is preliminary data.</text>
</comment>
<evidence type="ECO:0000313" key="2">
    <source>
        <dbReference type="EMBL" id="NYI47855.1"/>
    </source>
</evidence>
<evidence type="ECO:0008006" key="4">
    <source>
        <dbReference type="Google" id="ProtNLM"/>
    </source>
</evidence>
<dbReference type="EMBL" id="JACBZM010000002">
    <property type="protein sequence ID" value="NYI47855.1"/>
    <property type="molecule type" value="Genomic_DNA"/>
</dbReference>
<gene>
    <name evidence="2" type="ORF">BJ993_005001</name>
</gene>
<dbReference type="Proteomes" id="UP000562045">
    <property type="component" value="Unassembled WGS sequence"/>
</dbReference>
<dbReference type="InterPro" id="IPR004830">
    <property type="entry name" value="LRR_variant"/>
</dbReference>
<dbReference type="SUPFAM" id="SSF48371">
    <property type="entry name" value="ARM repeat"/>
    <property type="match status" value="2"/>
</dbReference>
<dbReference type="Pfam" id="PF01816">
    <property type="entry name" value="LRV"/>
    <property type="match status" value="1"/>
</dbReference>
<dbReference type="Gene3D" id="1.25.10.10">
    <property type="entry name" value="Leucine-rich Repeat Variant"/>
    <property type="match status" value="1"/>
</dbReference>
<accession>A0A7Y9ZN00</accession>
<reference evidence="2 3" key="1">
    <citation type="submission" date="2020-07" db="EMBL/GenBank/DDBJ databases">
        <title>Sequencing the genomes of 1000 actinobacteria strains.</title>
        <authorList>
            <person name="Klenk H.-P."/>
        </authorList>
    </citation>
    <scope>NUCLEOTIDE SEQUENCE [LARGE SCALE GENOMIC DNA]</scope>
    <source>
        <strain evidence="2 3">DSM 15131</strain>
    </source>
</reference>
<dbReference type="InterPro" id="IPR016024">
    <property type="entry name" value="ARM-type_fold"/>
</dbReference>
<dbReference type="AlphaFoldDB" id="A0A7Y9ZN00"/>
<evidence type="ECO:0000313" key="3">
    <source>
        <dbReference type="Proteomes" id="UP000562045"/>
    </source>
</evidence>
<evidence type="ECO:0000256" key="1">
    <source>
        <dbReference type="SAM" id="MobiDB-lite"/>
    </source>
</evidence>
<proteinExistence type="predicted"/>
<organism evidence="2 3">
    <name type="scientific">Nocardioides aromaticivorans</name>
    <dbReference type="NCBI Taxonomy" id="200618"/>
    <lineage>
        <taxon>Bacteria</taxon>
        <taxon>Bacillati</taxon>
        <taxon>Actinomycetota</taxon>
        <taxon>Actinomycetes</taxon>
        <taxon>Propionibacteriales</taxon>
        <taxon>Nocardioidaceae</taxon>
        <taxon>Nocardioides</taxon>
    </lineage>
</organism>